<dbReference type="NCBIfam" id="TIGR00536">
    <property type="entry name" value="hemK_fam"/>
    <property type="match status" value="1"/>
</dbReference>
<feature type="binding site" evidence="5">
    <location>
        <position position="144"/>
    </location>
    <ligand>
        <name>S-adenosyl-L-methionine</name>
        <dbReference type="ChEBI" id="CHEBI:59789"/>
    </ligand>
</feature>
<feature type="binding site" evidence="5">
    <location>
        <position position="185"/>
    </location>
    <ligand>
        <name>S-adenosyl-L-methionine</name>
        <dbReference type="ChEBI" id="CHEBI:59789"/>
    </ligand>
</feature>
<feature type="binding site" evidence="5">
    <location>
        <begin position="185"/>
        <end position="188"/>
    </location>
    <ligand>
        <name>substrate</name>
    </ligand>
</feature>
<evidence type="ECO:0000259" key="7">
    <source>
        <dbReference type="Pfam" id="PF17827"/>
    </source>
</evidence>
<comment type="caution">
    <text evidence="8">The sequence shown here is derived from an EMBL/GenBank/DDBJ whole genome shotgun (WGS) entry which is preliminary data.</text>
</comment>
<dbReference type="GO" id="GO:0032259">
    <property type="term" value="P:methylation"/>
    <property type="evidence" value="ECO:0007669"/>
    <property type="project" value="UniProtKB-KW"/>
</dbReference>
<name>A0A9D1VMK4_9FIRM</name>
<dbReference type="Pfam" id="PF05175">
    <property type="entry name" value="MTS"/>
    <property type="match status" value="1"/>
</dbReference>
<dbReference type="PANTHER" id="PTHR18895:SF74">
    <property type="entry name" value="MTRF1L RELEASE FACTOR GLUTAMINE METHYLTRANSFERASE"/>
    <property type="match status" value="1"/>
</dbReference>
<keyword evidence="3 5" id="KW-0949">S-adenosyl-L-methionine</keyword>
<evidence type="ECO:0000256" key="2">
    <source>
        <dbReference type="ARBA" id="ARBA00022679"/>
    </source>
</evidence>
<reference evidence="8" key="1">
    <citation type="journal article" date="2021" name="PeerJ">
        <title>Extensive microbial diversity within the chicken gut microbiome revealed by metagenomics and culture.</title>
        <authorList>
            <person name="Gilroy R."/>
            <person name="Ravi A."/>
            <person name="Getino M."/>
            <person name="Pursley I."/>
            <person name="Horton D.L."/>
            <person name="Alikhan N.F."/>
            <person name="Baker D."/>
            <person name="Gharbi K."/>
            <person name="Hall N."/>
            <person name="Watson M."/>
            <person name="Adriaenssens E.M."/>
            <person name="Foster-Nyarko E."/>
            <person name="Jarju S."/>
            <person name="Secka A."/>
            <person name="Antonio M."/>
            <person name="Oren A."/>
            <person name="Chaudhuri R.R."/>
            <person name="La Ragione R."/>
            <person name="Hildebrand F."/>
            <person name="Pallen M.J."/>
        </authorList>
    </citation>
    <scope>NUCLEOTIDE SEQUENCE</scope>
    <source>
        <strain evidence="8">ChiHjej12B11-1927</strain>
    </source>
</reference>
<keyword evidence="2 5" id="KW-0808">Transferase</keyword>
<feature type="domain" description="Methyltransferase small" evidence="6">
    <location>
        <begin position="105"/>
        <end position="190"/>
    </location>
</feature>
<evidence type="ECO:0000256" key="4">
    <source>
        <dbReference type="ARBA" id="ARBA00048391"/>
    </source>
</evidence>
<dbReference type="AlphaFoldDB" id="A0A9D1VMK4"/>
<dbReference type="Pfam" id="PF17827">
    <property type="entry name" value="PrmC_N"/>
    <property type="match status" value="1"/>
</dbReference>
<dbReference type="Gene3D" id="3.40.50.150">
    <property type="entry name" value="Vaccinia Virus protein VP39"/>
    <property type="match status" value="1"/>
</dbReference>
<evidence type="ECO:0000313" key="8">
    <source>
        <dbReference type="EMBL" id="HIX38115.1"/>
    </source>
</evidence>
<dbReference type="GO" id="GO:0003676">
    <property type="term" value="F:nucleic acid binding"/>
    <property type="evidence" value="ECO:0007669"/>
    <property type="project" value="InterPro"/>
</dbReference>
<dbReference type="InterPro" id="IPR050320">
    <property type="entry name" value="N5-glutamine_MTase"/>
</dbReference>
<dbReference type="FunFam" id="3.40.50.150:FF:000053">
    <property type="entry name" value="Release factor glutamine methyltransferase"/>
    <property type="match status" value="1"/>
</dbReference>
<gene>
    <name evidence="5 8" type="primary">prmC</name>
    <name evidence="8" type="ORF">H9738_09655</name>
</gene>
<dbReference type="InterPro" id="IPR029063">
    <property type="entry name" value="SAM-dependent_MTases_sf"/>
</dbReference>
<reference evidence="8" key="2">
    <citation type="submission" date="2021-04" db="EMBL/GenBank/DDBJ databases">
        <authorList>
            <person name="Gilroy R."/>
        </authorList>
    </citation>
    <scope>NUCLEOTIDE SEQUENCE</scope>
    <source>
        <strain evidence="8">ChiHjej12B11-1927</strain>
    </source>
</reference>
<dbReference type="EC" id="2.1.1.297" evidence="5"/>
<dbReference type="InterPro" id="IPR040758">
    <property type="entry name" value="PrmC_N"/>
</dbReference>
<keyword evidence="1 5" id="KW-0489">Methyltransferase</keyword>
<comment type="caution">
    <text evidence="5">Lacks conserved residue(s) required for the propagation of feature annotation.</text>
</comment>
<dbReference type="InterPro" id="IPR002052">
    <property type="entry name" value="DNA_methylase_N6_adenine_CS"/>
</dbReference>
<dbReference type="EMBL" id="DXFG01000204">
    <property type="protein sequence ID" value="HIX38115.1"/>
    <property type="molecule type" value="Genomic_DNA"/>
</dbReference>
<protein>
    <recommendedName>
        <fullName evidence="5">Release factor glutamine methyltransferase</fullName>
        <shortName evidence="5">RF MTase</shortName>
        <ecNumber evidence="5">2.1.1.297</ecNumber>
    </recommendedName>
    <alternativeName>
        <fullName evidence="5">N5-glutamine methyltransferase PrmC</fullName>
    </alternativeName>
    <alternativeName>
        <fullName evidence="5">Protein-(glutamine-N5) MTase PrmC</fullName>
    </alternativeName>
    <alternativeName>
        <fullName evidence="5">Protein-glutamine N-methyltransferase PrmC</fullName>
    </alternativeName>
</protein>
<dbReference type="PROSITE" id="PS00092">
    <property type="entry name" value="N6_MTASE"/>
    <property type="match status" value="1"/>
</dbReference>
<dbReference type="CDD" id="cd02440">
    <property type="entry name" value="AdoMet_MTases"/>
    <property type="match status" value="1"/>
</dbReference>
<proteinExistence type="inferred from homology"/>
<accession>A0A9D1VMK4</accession>
<evidence type="ECO:0000256" key="3">
    <source>
        <dbReference type="ARBA" id="ARBA00022691"/>
    </source>
</evidence>
<dbReference type="InterPro" id="IPR004556">
    <property type="entry name" value="HemK-like"/>
</dbReference>
<dbReference type="HAMAP" id="MF_02126">
    <property type="entry name" value="RF_methyltr_PrmC"/>
    <property type="match status" value="1"/>
</dbReference>
<sequence length="285" mass="33102">MKTYRQLLEFGKSRLQEQEIENFQLDAWLLMEYVCQISRTWYFLHEEEQPGEDEEKQYIALIRKRGEHIPLQQLTHEAYFYGMKFYVDENVLAPRPDTEILVEQVLEKLPVDQEIEILDLCTGSGCILLSILENRKEARGTGTDLSEKALAVAERNGRELGIKARWIHSDLFEKIQGQYHAIVSNPPYIRTDVIQGLMEEVRLYEPYMALDGHEDGLYFYRKIIAQAGAYLKPQGLLAFEIGYDQGEAVSSLMKEQGYRQVQVVKDLAGLDRVVTGRKNQEERYV</sequence>
<dbReference type="NCBIfam" id="TIGR03534">
    <property type="entry name" value="RF_mod_PrmC"/>
    <property type="match status" value="1"/>
</dbReference>
<comment type="similarity">
    <text evidence="5">Belongs to the protein N5-glutamine methyltransferase family. PrmC subfamily.</text>
</comment>
<organism evidence="8 9">
    <name type="scientific">Candidatus Blautia pullistercoris</name>
    <dbReference type="NCBI Taxonomy" id="2838499"/>
    <lineage>
        <taxon>Bacteria</taxon>
        <taxon>Bacillati</taxon>
        <taxon>Bacillota</taxon>
        <taxon>Clostridia</taxon>
        <taxon>Lachnospirales</taxon>
        <taxon>Lachnospiraceae</taxon>
        <taxon>Blautia</taxon>
    </lineage>
</organism>
<feature type="domain" description="Release factor glutamine methyltransferase N-terminal" evidence="7">
    <location>
        <begin position="6"/>
        <end position="75"/>
    </location>
</feature>
<dbReference type="Gene3D" id="1.10.8.10">
    <property type="entry name" value="DNA helicase RuvA subunit, C-terminal domain"/>
    <property type="match status" value="1"/>
</dbReference>
<comment type="catalytic activity">
    <reaction evidence="4 5">
        <text>L-glutaminyl-[peptide chain release factor] + S-adenosyl-L-methionine = N(5)-methyl-L-glutaminyl-[peptide chain release factor] + S-adenosyl-L-homocysteine + H(+)</text>
        <dbReference type="Rhea" id="RHEA:42896"/>
        <dbReference type="Rhea" id="RHEA-COMP:10271"/>
        <dbReference type="Rhea" id="RHEA-COMP:10272"/>
        <dbReference type="ChEBI" id="CHEBI:15378"/>
        <dbReference type="ChEBI" id="CHEBI:30011"/>
        <dbReference type="ChEBI" id="CHEBI:57856"/>
        <dbReference type="ChEBI" id="CHEBI:59789"/>
        <dbReference type="ChEBI" id="CHEBI:61891"/>
        <dbReference type="EC" id="2.1.1.297"/>
    </reaction>
</comment>
<dbReference type="SUPFAM" id="SSF53335">
    <property type="entry name" value="S-adenosyl-L-methionine-dependent methyltransferases"/>
    <property type="match status" value="1"/>
</dbReference>
<dbReference type="InterPro" id="IPR019874">
    <property type="entry name" value="RF_methyltr_PrmC"/>
</dbReference>
<evidence type="ECO:0000259" key="6">
    <source>
        <dbReference type="Pfam" id="PF05175"/>
    </source>
</evidence>
<evidence type="ECO:0000313" key="9">
    <source>
        <dbReference type="Proteomes" id="UP000824230"/>
    </source>
</evidence>
<dbReference type="PANTHER" id="PTHR18895">
    <property type="entry name" value="HEMK METHYLTRANSFERASE"/>
    <property type="match status" value="1"/>
</dbReference>
<dbReference type="GO" id="GO:0102559">
    <property type="term" value="F:peptide chain release factor N(5)-glutamine methyltransferase activity"/>
    <property type="evidence" value="ECO:0007669"/>
    <property type="project" value="UniProtKB-EC"/>
</dbReference>
<evidence type="ECO:0000256" key="1">
    <source>
        <dbReference type="ARBA" id="ARBA00022603"/>
    </source>
</evidence>
<dbReference type="Proteomes" id="UP000824230">
    <property type="component" value="Unassembled WGS sequence"/>
</dbReference>
<comment type="function">
    <text evidence="5">Methylates the class 1 translation termination release factors RF1/PrfA and RF2/PrfB on the glutamine residue of the universally conserved GGQ motif.</text>
</comment>
<dbReference type="InterPro" id="IPR007848">
    <property type="entry name" value="Small_mtfrase_dom"/>
</dbReference>
<evidence type="ECO:0000256" key="5">
    <source>
        <dbReference type="HAMAP-Rule" id="MF_02126"/>
    </source>
</evidence>